<keyword evidence="4 10" id="KW-0067">ATP-binding</keyword>
<dbReference type="PANTHER" id="PTHR24221">
    <property type="entry name" value="ATP-BINDING CASSETTE SUB-FAMILY B"/>
    <property type="match status" value="1"/>
</dbReference>
<feature type="transmembrane region" description="Helical" evidence="7">
    <location>
        <begin position="262"/>
        <end position="282"/>
    </location>
</feature>
<evidence type="ECO:0000313" key="10">
    <source>
        <dbReference type="EMBL" id="CTQ74026.1"/>
    </source>
</evidence>
<evidence type="ECO:0000256" key="1">
    <source>
        <dbReference type="ARBA" id="ARBA00004651"/>
    </source>
</evidence>
<evidence type="ECO:0000259" key="9">
    <source>
        <dbReference type="PROSITE" id="PS50929"/>
    </source>
</evidence>
<sequence>MVLIDFVKGANRNQLRWMILLTVIAGCANAALIVVITNVAKSVANAERPDLVAWMSFLGAFGLYYLANQFALVRSMAIIEDLLNQLRLKVADKLRKSELPVVDRLDRGRLYNLVAKETNHLSVTFPLIVDAVQQVVLLFVAVLYLLYLSPAAFFVFGATVGAGVIGFKVIDSRYRQILKLVERMQAEMLDAILDTISGSKELRLSADRSDALGKAYRKRSTLLERLLVRSVEHWVSLIMLGSVTMFTMLGVVAFAFPKYIAGHNATIFQLVPVLLFCMGTLAKTVTQSPMFIRAEVGLQSILSIDRELSSGSSISPEQARSLGKEYLDFSKITFNGIRFSYDPMDEEAYVVGPLNLTVSRAEIIFLVGGNGSGKSTALRMMTGLLPLQSGWIGVDDKTVTGKAVAGYRELFSSVFVDFHLFDRLYGLEGIDPGQVNQLLAEMELSGKVTFEDGRFNRLQLSTGQRKRLALIAAILENRPVYVFDEWSAEQDVQFRDHFYNGILPELRRQGKTVIVTTHDEKYWKVADRVVKLDLGKIEWVKSKAELEAE</sequence>
<dbReference type="Gene3D" id="1.20.1560.10">
    <property type="entry name" value="ABC transporter type 1, transmembrane domain"/>
    <property type="match status" value="1"/>
</dbReference>
<dbReference type="PROSITE" id="PS50893">
    <property type="entry name" value="ABC_TRANSPORTER_2"/>
    <property type="match status" value="1"/>
</dbReference>
<gene>
    <name evidence="10" type="primary">yojI_2</name>
    <name evidence="10" type="ORF">LA5096_03887</name>
</gene>
<feature type="transmembrane region" description="Helical" evidence="7">
    <location>
        <begin position="17"/>
        <end position="39"/>
    </location>
</feature>
<comment type="subcellular location">
    <subcellularLocation>
        <location evidence="1">Cell membrane</location>
        <topology evidence="1">Multi-pass membrane protein</topology>
    </subcellularLocation>
</comment>
<dbReference type="NCBIfam" id="TIGR01194">
    <property type="entry name" value="cyc_pep_trnsptr"/>
    <property type="match status" value="1"/>
</dbReference>
<dbReference type="GO" id="GO:0140359">
    <property type="term" value="F:ABC-type transporter activity"/>
    <property type="evidence" value="ECO:0007669"/>
    <property type="project" value="InterPro"/>
</dbReference>
<proteinExistence type="predicted"/>
<dbReference type="GO" id="GO:0016887">
    <property type="term" value="F:ATP hydrolysis activity"/>
    <property type="evidence" value="ECO:0007669"/>
    <property type="project" value="InterPro"/>
</dbReference>
<evidence type="ECO:0000259" key="8">
    <source>
        <dbReference type="PROSITE" id="PS50893"/>
    </source>
</evidence>
<keyword evidence="3" id="KW-0547">Nucleotide-binding</keyword>
<evidence type="ECO:0000256" key="5">
    <source>
        <dbReference type="ARBA" id="ARBA00022989"/>
    </source>
</evidence>
<dbReference type="InterPro" id="IPR003439">
    <property type="entry name" value="ABC_transporter-like_ATP-bd"/>
</dbReference>
<name>A0A0M7AHY6_9HYPH</name>
<dbReference type="InterPro" id="IPR039421">
    <property type="entry name" value="Type_1_exporter"/>
</dbReference>
<keyword evidence="11" id="KW-1185">Reference proteome</keyword>
<keyword evidence="2 7" id="KW-0812">Transmembrane</keyword>
<dbReference type="Pfam" id="PF00005">
    <property type="entry name" value="ABC_tran"/>
    <property type="match status" value="1"/>
</dbReference>
<dbReference type="InterPro" id="IPR011527">
    <property type="entry name" value="ABC1_TM_dom"/>
</dbReference>
<dbReference type="STRING" id="311410.LA5095_00747"/>
<keyword evidence="6 7" id="KW-0472">Membrane</keyword>
<dbReference type="InterPro" id="IPR036640">
    <property type="entry name" value="ABC1_TM_sf"/>
</dbReference>
<dbReference type="AlphaFoldDB" id="A0A0M7AHY6"/>
<evidence type="ECO:0000313" key="11">
    <source>
        <dbReference type="Proteomes" id="UP000049983"/>
    </source>
</evidence>
<dbReference type="EMBL" id="CXWC01000011">
    <property type="protein sequence ID" value="CTQ74026.1"/>
    <property type="molecule type" value="Genomic_DNA"/>
</dbReference>
<evidence type="ECO:0000256" key="2">
    <source>
        <dbReference type="ARBA" id="ARBA00022692"/>
    </source>
</evidence>
<protein>
    <submittedName>
        <fullName evidence="10">ABC transporter ATP-binding protein YojI</fullName>
    </submittedName>
</protein>
<organism evidence="10 11">
    <name type="scientific">Roseibium album</name>
    <dbReference type="NCBI Taxonomy" id="311410"/>
    <lineage>
        <taxon>Bacteria</taxon>
        <taxon>Pseudomonadati</taxon>
        <taxon>Pseudomonadota</taxon>
        <taxon>Alphaproteobacteria</taxon>
        <taxon>Hyphomicrobiales</taxon>
        <taxon>Stappiaceae</taxon>
        <taxon>Roseibium</taxon>
    </lineage>
</organism>
<feature type="transmembrane region" description="Helical" evidence="7">
    <location>
        <begin position="51"/>
        <end position="67"/>
    </location>
</feature>
<feature type="domain" description="ABC transmembrane type-1" evidence="9">
    <location>
        <begin position="17"/>
        <end position="278"/>
    </location>
</feature>
<dbReference type="PROSITE" id="PS50929">
    <property type="entry name" value="ABC_TM1F"/>
    <property type="match status" value="1"/>
</dbReference>
<dbReference type="GO" id="GO:0005524">
    <property type="term" value="F:ATP binding"/>
    <property type="evidence" value="ECO:0007669"/>
    <property type="project" value="UniProtKB-KW"/>
</dbReference>
<dbReference type="GeneID" id="97671215"/>
<dbReference type="Pfam" id="PF00664">
    <property type="entry name" value="ABC_membrane"/>
    <property type="match status" value="1"/>
</dbReference>
<dbReference type="Gene3D" id="3.40.50.300">
    <property type="entry name" value="P-loop containing nucleotide triphosphate hydrolases"/>
    <property type="match status" value="1"/>
</dbReference>
<dbReference type="GO" id="GO:1904680">
    <property type="term" value="F:peptide transmembrane transporter activity"/>
    <property type="evidence" value="ECO:0007669"/>
    <property type="project" value="InterPro"/>
</dbReference>
<dbReference type="InterPro" id="IPR005898">
    <property type="entry name" value="Cyc_pep_transpt_SyrD/YojI"/>
</dbReference>
<evidence type="ECO:0000256" key="7">
    <source>
        <dbReference type="SAM" id="Phobius"/>
    </source>
</evidence>
<dbReference type="Proteomes" id="UP000049983">
    <property type="component" value="Unassembled WGS sequence"/>
</dbReference>
<feature type="transmembrane region" description="Helical" evidence="7">
    <location>
        <begin position="234"/>
        <end position="256"/>
    </location>
</feature>
<reference evidence="11" key="1">
    <citation type="submission" date="2015-07" db="EMBL/GenBank/DDBJ databases">
        <authorList>
            <person name="Rodrigo-Torres Lidia"/>
            <person name="Arahal R.David."/>
        </authorList>
    </citation>
    <scope>NUCLEOTIDE SEQUENCE [LARGE SCALE GENOMIC DNA]</scope>
    <source>
        <strain evidence="11">CECT 5096</strain>
    </source>
</reference>
<accession>A0A0M7AHY6</accession>
<dbReference type="PANTHER" id="PTHR24221:SF654">
    <property type="entry name" value="ATP-BINDING CASSETTE SUB-FAMILY B MEMBER 6"/>
    <property type="match status" value="1"/>
</dbReference>
<feature type="transmembrane region" description="Helical" evidence="7">
    <location>
        <begin position="123"/>
        <end position="145"/>
    </location>
</feature>
<dbReference type="GO" id="GO:0034040">
    <property type="term" value="F:ATPase-coupled lipid transmembrane transporter activity"/>
    <property type="evidence" value="ECO:0007669"/>
    <property type="project" value="TreeGrafter"/>
</dbReference>
<evidence type="ECO:0000256" key="4">
    <source>
        <dbReference type="ARBA" id="ARBA00022840"/>
    </source>
</evidence>
<dbReference type="SUPFAM" id="SSF52540">
    <property type="entry name" value="P-loop containing nucleoside triphosphate hydrolases"/>
    <property type="match status" value="1"/>
</dbReference>
<feature type="domain" description="ABC transporter" evidence="8">
    <location>
        <begin position="332"/>
        <end position="548"/>
    </location>
</feature>
<keyword evidence="5 7" id="KW-1133">Transmembrane helix</keyword>
<dbReference type="SUPFAM" id="SSF90123">
    <property type="entry name" value="ABC transporter transmembrane region"/>
    <property type="match status" value="1"/>
</dbReference>
<dbReference type="InterPro" id="IPR027417">
    <property type="entry name" value="P-loop_NTPase"/>
</dbReference>
<evidence type="ECO:0000256" key="6">
    <source>
        <dbReference type="ARBA" id="ARBA00023136"/>
    </source>
</evidence>
<dbReference type="SMART" id="SM00382">
    <property type="entry name" value="AAA"/>
    <property type="match status" value="1"/>
</dbReference>
<dbReference type="InterPro" id="IPR003593">
    <property type="entry name" value="AAA+_ATPase"/>
</dbReference>
<dbReference type="GO" id="GO:0005886">
    <property type="term" value="C:plasma membrane"/>
    <property type="evidence" value="ECO:0007669"/>
    <property type="project" value="UniProtKB-SubCell"/>
</dbReference>
<feature type="transmembrane region" description="Helical" evidence="7">
    <location>
        <begin position="151"/>
        <end position="170"/>
    </location>
</feature>
<dbReference type="RefSeq" id="WP_055112027.1">
    <property type="nucleotide sequence ID" value="NZ_CANKXR010000005.1"/>
</dbReference>
<dbReference type="GO" id="GO:0015833">
    <property type="term" value="P:peptide transport"/>
    <property type="evidence" value="ECO:0007669"/>
    <property type="project" value="InterPro"/>
</dbReference>
<evidence type="ECO:0000256" key="3">
    <source>
        <dbReference type="ARBA" id="ARBA00022741"/>
    </source>
</evidence>
<dbReference type="OrthoDB" id="9760776at2"/>